<dbReference type="InterPro" id="IPR001594">
    <property type="entry name" value="Palmitoyltrfase_DHHC"/>
</dbReference>
<dbReference type="GO" id="GO:0005794">
    <property type="term" value="C:Golgi apparatus"/>
    <property type="evidence" value="ECO:0007669"/>
    <property type="project" value="TreeGrafter"/>
</dbReference>
<dbReference type="Pfam" id="PF01529">
    <property type="entry name" value="DHHC"/>
    <property type="match status" value="1"/>
</dbReference>
<evidence type="ECO:0000259" key="11">
    <source>
        <dbReference type="Pfam" id="PF01529"/>
    </source>
</evidence>
<name>A0A0F9WCF6_9MICR</name>
<feature type="transmembrane region" description="Helical" evidence="10">
    <location>
        <begin position="40"/>
        <end position="58"/>
    </location>
</feature>
<evidence type="ECO:0000256" key="3">
    <source>
        <dbReference type="ARBA" id="ARBA00022692"/>
    </source>
</evidence>
<accession>A0A0F9WCF6</accession>
<dbReference type="GeneID" id="36321124"/>
<dbReference type="VEuPathDB" id="MicrosporidiaDB:AAJ76_630007099"/>
<comment type="catalytic activity">
    <reaction evidence="9 10">
        <text>L-cysteinyl-[protein] + hexadecanoyl-CoA = S-hexadecanoyl-L-cysteinyl-[protein] + CoA</text>
        <dbReference type="Rhea" id="RHEA:36683"/>
        <dbReference type="Rhea" id="RHEA-COMP:10131"/>
        <dbReference type="Rhea" id="RHEA-COMP:11032"/>
        <dbReference type="ChEBI" id="CHEBI:29950"/>
        <dbReference type="ChEBI" id="CHEBI:57287"/>
        <dbReference type="ChEBI" id="CHEBI:57379"/>
        <dbReference type="ChEBI" id="CHEBI:74151"/>
        <dbReference type="EC" id="2.3.1.225"/>
    </reaction>
</comment>
<evidence type="ECO:0000256" key="6">
    <source>
        <dbReference type="ARBA" id="ARBA00023139"/>
    </source>
</evidence>
<proteinExistence type="inferred from homology"/>
<dbReference type="GO" id="GO:0016020">
    <property type="term" value="C:membrane"/>
    <property type="evidence" value="ECO:0007669"/>
    <property type="project" value="UniProtKB-SubCell"/>
</dbReference>
<dbReference type="EMBL" id="JPQZ01000063">
    <property type="protein sequence ID" value="KKO74520.1"/>
    <property type="molecule type" value="Genomic_DNA"/>
</dbReference>
<keyword evidence="4 10" id="KW-1133">Transmembrane helix</keyword>
<keyword evidence="6" id="KW-0564">Palmitate</keyword>
<organism evidence="12 13">
    <name type="scientific">Vairimorpha ceranae</name>
    <dbReference type="NCBI Taxonomy" id="40302"/>
    <lineage>
        <taxon>Eukaryota</taxon>
        <taxon>Fungi</taxon>
        <taxon>Fungi incertae sedis</taxon>
        <taxon>Microsporidia</taxon>
        <taxon>Nosematidae</taxon>
        <taxon>Vairimorpha</taxon>
    </lineage>
</organism>
<dbReference type="RefSeq" id="XP_024330262.1">
    <property type="nucleotide sequence ID" value="XM_024476173.1"/>
</dbReference>
<evidence type="ECO:0000256" key="10">
    <source>
        <dbReference type="RuleBase" id="RU079119"/>
    </source>
</evidence>
<evidence type="ECO:0000256" key="7">
    <source>
        <dbReference type="ARBA" id="ARBA00023288"/>
    </source>
</evidence>
<dbReference type="PANTHER" id="PTHR22883">
    <property type="entry name" value="ZINC FINGER DHHC DOMAIN CONTAINING PROTEIN"/>
    <property type="match status" value="1"/>
</dbReference>
<dbReference type="OrthoDB" id="9909019at2759"/>
<keyword evidence="3 10" id="KW-0812">Transmembrane</keyword>
<evidence type="ECO:0000256" key="1">
    <source>
        <dbReference type="ARBA" id="ARBA00004141"/>
    </source>
</evidence>
<feature type="domain" description="Palmitoyltransferase DHHC" evidence="11">
    <location>
        <begin position="71"/>
        <end position="133"/>
    </location>
</feature>
<keyword evidence="7" id="KW-0449">Lipoprotein</keyword>
<keyword evidence="8 10" id="KW-0012">Acyltransferase</keyword>
<dbReference type="EC" id="2.3.1.225" evidence="10"/>
<comment type="domain">
    <text evidence="10">The DHHC domain is required for palmitoyltransferase activity.</text>
</comment>
<gene>
    <name evidence="12" type="ORF">AAJ76_630007099</name>
</gene>
<evidence type="ECO:0000313" key="12">
    <source>
        <dbReference type="EMBL" id="KKO74520.1"/>
    </source>
</evidence>
<dbReference type="AlphaFoldDB" id="A0A0F9WCF6"/>
<dbReference type="GO" id="GO:0006612">
    <property type="term" value="P:protein targeting to membrane"/>
    <property type="evidence" value="ECO:0007669"/>
    <property type="project" value="TreeGrafter"/>
</dbReference>
<sequence>MELYALVNKCTRKLEYLVISCVVCFYILSIYDTITSSHKILPLYFCLLSFYYYIRLLTKHPDIYLDFNCVDNVCKRCNRLTGRKSVHCEICNKCFYKRDHHCVITGKCISADNTPDLYFTVLFMFLYSILALFRSSCLKEFIFFYKYMCFLSGFLLVWLTLLCLSDKTTGELIKNFYIADFKIKNMKNLNKNGILCVVLPIVCKTVRII</sequence>
<keyword evidence="13" id="KW-1185">Reference proteome</keyword>
<feature type="transmembrane region" description="Helical" evidence="10">
    <location>
        <begin position="142"/>
        <end position="164"/>
    </location>
</feature>
<dbReference type="PROSITE" id="PS50216">
    <property type="entry name" value="DHHC"/>
    <property type="match status" value="1"/>
</dbReference>
<dbReference type="Proteomes" id="UP000034350">
    <property type="component" value="Unassembled WGS sequence"/>
</dbReference>
<comment type="subcellular location">
    <subcellularLocation>
        <location evidence="1">Membrane</location>
        <topology evidence="1">Multi-pass membrane protein</topology>
    </subcellularLocation>
</comment>
<keyword evidence="5 10" id="KW-0472">Membrane</keyword>
<protein>
    <recommendedName>
        <fullName evidence="10">Palmitoyltransferase</fullName>
        <ecNumber evidence="10">2.3.1.225</ecNumber>
    </recommendedName>
</protein>
<evidence type="ECO:0000256" key="8">
    <source>
        <dbReference type="ARBA" id="ARBA00023315"/>
    </source>
</evidence>
<dbReference type="GO" id="GO:0005783">
    <property type="term" value="C:endoplasmic reticulum"/>
    <property type="evidence" value="ECO:0007669"/>
    <property type="project" value="TreeGrafter"/>
</dbReference>
<evidence type="ECO:0000256" key="2">
    <source>
        <dbReference type="ARBA" id="ARBA00022679"/>
    </source>
</evidence>
<evidence type="ECO:0000313" key="13">
    <source>
        <dbReference type="Proteomes" id="UP000034350"/>
    </source>
</evidence>
<comment type="caution">
    <text evidence="12">The sequence shown here is derived from an EMBL/GenBank/DDBJ whole genome shotgun (WGS) entry which is preliminary data.</text>
</comment>
<dbReference type="GO" id="GO:0019706">
    <property type="term" value="F:protein-cysteine S-palmitoyltransferase activity"/>
    <property type="evidence" value="ECO:0007669"/>
    <property type="project" value="UniProtKB-EC"/>
</dbReference>
<keyword evidence="2 10" id="KW-0808">Transferase</keyword>
<feature type="transmembrane region" description="Helical" evidence="10">
    <location>
        <begin position="117"/>
        <end position="136"/>
    </location>
</feature>
<evidence type="ECO:0000256" key="5">
    <source>
        <dbReference type="ARBA" id="ARBA00023136"/>
    </source>
</evidence>
<comment type="similarity">
    <text evidence="10">Belongs to the DHHC palmitoyltransferase family.</text>
</comment>
<evidence type="ECO:0000256" key="4">
    <source>
        <dbReference type="ARBA" id="ARBA00022989"/>
    </source>
</evidence>
<reference evidence="12 13" key="1">
    <citation type="journal article" date="2015" name="Environ. Microbiol.">
        <title>Genome analyses suggest the presence of polyploidy and recent human-driven expansions in eight global populations of the honeybee pathogen Nosema ceranae.</title>
        <authorList>
            <person name="Pelin A."/>
            <person name="Selman M."/>
            <person name="Aris-Brosou S."/>
            <person name="Farinelli L."/>
            <person name="Corradi N."/>
        </authorList>
    </citation>
    <scope>NUCLEOTIDE SEQUENCE [LARGE SCALE GENOMIC DNA]</scope>
    <source>
        <strain evidence="12 13">PA08 1199</strain>
    </source>
</reference>
<dbReference type="InterPro" id="IPR039859">
    <property type="entry name" value="PFA4/ZDH16/20/ERF2-like"/>
</dbReference>
<feature type="transmembrane region" description="Helical" evidence="10">
    <location>
        <begin position="16"/>
        <end position="34"/>
    </location>
</feature>
<dbReference type="VEuPathDB" id="MicrosporidiaDB:G9O61_00g022490"/>
<evidence type="ECO:0000256" key="9">
    <source>
        <dbReference type="ARBA" id="ARBA00048048"/>
    </source>
</evidence>